<evidence type="ECO:0000259" key="2">
    <source>
        <dbReference type="PROSITE" id="PS51740"/>
    </source>
</evidence>
<comment type="caution">
    <text evidence="3">The sequence shown here is derived from an EMBL/GenBank/DDBJ whole genome shotgun (WGS) entry which is preliminary data.</text>
</comment>
<sequence length="171" mass="19806">MKTTGITRRIDELGRIVIPKEIRKNMHLKTGELLEIFLNDDTIMLKKFSLINKKEEFLDYYINLLAKKTHTNIYITSLNEVVFSNDKKFLNTKITNELQNIIRVGNNTNNLTSIKLSNDVILSGDLSIFTLSPNADLVGFMIIQFKENNKDEIFNIINFSRSLIENYLESN</sequence>
<dbReference type="SUPFAM" id="SSF89447">
    <property type="entry name" value="AbrB/MazE/MraZ-like"/>
    <property type="match status" value="1"/>
</dbReference>
<dbReference type="PANTHER" id="PTHR36432:SF1">
    <property type="entry name" value="STAGE V SPORULATION PROTEIN T"/>
    <property type="match status" value="1"/>
</dbReference>
<organism evidence="3 4">
    <name type="scientific">Candidatus Aphodocola excrementigallinarum</name>
    <dbReference type="NCBI Taxonomy" id="2840670"/>
    <lineage>
        <taxon>Bacteria</taxon>
        <taxon>Bacillati</taxon>
        <taxon>Bacillota</taxon>
        <taxon>Bacilli</taxon>
        <taxon>Candidatus Aphodocola</taxon>
    </lineage>
</organism>
<dbReference type="InterPro" id="IPR007159">
    <property type="entry name" value="SpoVT-AbrB_dom"/>
</dbReference>
<dbReference type="EMBL" id="DVMT01000043">
    <property type="protein sequence ID" value="HIU40504.1"/>
    <property type="molecule type" value="Genomic_DNA"/>
</dbReference>
<dbReference type="PROSITE" id="PS51740">
    <property type="entry name" value="SPOVT_ABRB"/>
    <property type="match status" value="1"/>
</dbReference>
<dbReference type="InterPro" id="IPR037914">
    <property type="entry name" value="SpoVT-AbrB_sf"/>
</dbReference>
<reference evidence="3" key="1">
    <citation type="submission" date="2020-10" db="EMBL/GenBank/DDBJ databases">
        <authorList>
            <person name="Gilroy R."/>
        </authorList>
    </citation>
    <scope>NUCLEOTIDE SEQUENCE</scope>
    <source>
        <strain evidence="3">CHK193-30670</strain>
    </source>
</reference>
<accession>A0A9D1IQY2</accession>
<dbReference type="Pfam" id="PF04014">
    <property type="entry name" value="MazE_antitoxin"/>
    <property type="match status" value="1"/>
</dbReference>
<dbReference type="GO" id="GO:0003677">
    <property type="term" value="F:DNA binding"/>
    <property type="evidence" value="ECO:0007669"/>
    <property type="project" value="UniProtKB-UniRule"/>
</dbReference>
<dbReference type="SMART" id="SM00966">
    <property type="entry name" value="SpoVT_AbrB"/>
    <property type="match status" value="1"/>
</dbReference>
<dbReference type="Proteomes" id="UP000824074">
    <property type="component" value="Unassembled WGS sequence"/>
</dbReference>
<dbReference type="Gene3D" id="2.10.260.10">
    <property type="match status" value="1"/>
</dbReference>
<proteinExistence type="predicted"/>
<evidence type="ECO:0000313" key="3">
    <source>
        <dbReference type="EMBL" id="HIU40504.1"/>
    </source>
</evidence>
<protein>
    <submittedName>
        <fullName evidence="3">AbrB/MazE/SpoVT family DNA-binding domain-containing protein</fullName>
    </submittedName>
</protein>
<feature type="domain" description="SpoVT-AbrB" evidence="2">
    <location>
        <begin position="5"/>
        <end position="50"/>
    </location>
</feature>
<reference evidence="3" key="2">
    <citation type="journal article" date="2021" name="PeerJ">
        <title>Extensive microbial diversity within the chicken gut microbiome revealed by metagenomics and culture.</title>
        <authorList>
            <person name="Gilroy R."/>
            <person name="Ravi A."/>
            <person name="Getino M."/>
            <person name="Pursley I."/>
            <person name="Horton D.L."/>
            <person name="Alikhan N.F."/>
            <person name="Baker D."/>
            <person name="Gharbi K."/>
            <person name="Hall N."/>
            <person name="Watson M."/>
            <person name="Adriaenssens E.M."/>
            <person name="Foster-Nyarko E."/>
            <person name="Jarju S."/>
            <person name="Secka A."/>
            <person name="Antonio M."/>
            <person name="Oren A."/>
            <person name="Chaudhuri R.R."/>
            <person name="La Ragione R."/>
            <person name="Hildebrand F."/>
            <person name="Pallen M.J."/>
        </authorList>
    </citation>
    <scope>NUCLEOTIDE SEQUENCE</scope>
    <source>
        <strain evidence="3">CHK193-30670</strain>
    </source>
</reference>
<evidence type="ECO:0000256" key="1">
    <source>
        <dbReference type="PROSITE-ProRule" id="PRU01076"/>
    </source>
</evidence>
<gene>
    <name evidence="3" type="ORF">IAB68_04310</name>
</gene>
<name>A0A9D1IQY2_9FIRM</name>
<keyword evidence="1 3" id="KW-0238">DNA-binding</keyword>
<evidence type="ECO:0000313" key="4">
    <source>
        <dbReference type="Proteomes" id="UP000824074"/>
    </source>
</evidence>
<dbReference type="NCBIfam" id="TIGR01439">
    <property type="entry name" value="lp_hng_hel_AbrB"/>
    <property type="match status" value="1"/>
</dbReference>
<dbReference type="PANTHER" id="PTHR36432">
    <property type="match status" value="1"/>
</dbReference>
<dbReference type="AlphaFoldDB" id="A0A9D1IQY2"/>
<dbReference type="InterPro" id="IPR052731">
    <property type="entry name" value="B_subtilis_Trans_State_Reg"/>
</dbReference>